<reference evidence="6" key="1">
    <citation type="submission" date="2017-09" db="EMBL/GenBank/DDBJ databases">
        <title>Polyketide synthases of a Diaporthe helianthi virulent isolate.</title>
        <authorList>
            <person name="Baroncelli R."/>
        </authorList>
    </citation>
    <scope>NUCLEOTIDE SEQUENCE [LARGE SCALE GENOMIC DNA]</scope>
    <source>
        <strain evidence="6">7/96</strain>
    </source>
</reference>
<evidence type="ECO:0000256" key="2">
    <source>
        <dbReference type="ARBA" id="ARBA00022630"/>
    </source>
</evidence>
<proteinExistence type="inferred from homology"/>
<protein>
    <recommendedName>
        <fullName evidence="5">FAD-binding PCMH-type domain-containing protein</fullName>
    </recommendedName>
</protein>
<dbReference type="InterPro" id="IPR016169">
    <property type="entry name" value="FAD-bd_PCMH_sub2"/>
</dbReference>
<dbReference type="InterPro" id="IPR050416">
    <property type="entry name" value="FAD-linked_Oxidoreductase"/>
</dbReference>
<accession>A0A2P5HEB5</accession>
<dbReference type="SUPFAM" id="SSF56176">
    <property type="entry name" value="FAD-binding/transporter-associated domain-like"/>
    <property type="match status" value="1"/>
</dbReference>
<dbReference type="Gene3D" id="3.30.465.10">
    <property type="match status" value="1"/>
</dbReference>
<dbReference type="PANTHER" id="PTHR42973">
    <property type="entry name" value="BINDING OXIDOREDUCTASE, PUTATIVE (AFU_ORTHOLOGUE AFUA_1G17690)-RELATED"/>
    <property type="match status" value="1"/>
</dbReference>
<dbReference type="InterPro" id="IPR012951">
    <property type="entry name" value="BBE"/>
</dbReference>
<dbReference type="InterPro" id="IPR006094">
    <property type="entry name" value="Oxid_FAD_bind_N"/>
</dbReference>
<dbReference type="OrthoDB" id="407275at2759"/>
<dbReference type="GO" id="GO:0016491">
    <property type="term" value="F:oxidoreductase activity"/>
    <property type="evidence" value="ECO:0007669"/>
    <property type="project" value="UniProtKB-KW"/>
</dbReference>
<gene>
    <name evidence="6" type="ORF">DHEL01_v213027</name>
</gene>
<evidence type="ECO:0000256" key="3">
    <source>
        <dbReference type="ARBA" id="ARBA00022827"/>
    </source>
</evidence>
<dbReference type="InterPro" id="IPR016166">
    <property type="entry name" value="FAD-bd_PCMH"/>
</dbReference>
<dbReference type="InParanoid" id="A0A2P5HEB5"/>
<dbReference type="Gene3D" id="3.40.462.20">
    <property type="match status" value="1"/>
</dbReference>
<dbReference type="InterPro" id="IPR036318">
    <property type="entry name" value="FAD-bd_PCMH-like_sf"/>
</dbReference>
<evidence type="ECO:0000256" key="4">
    <source>
        <dbReference type="ARBA" id="ARBA00023002"/>
    </source>
</evidence>
<sequence length="451" mass="48433">MAQDKFSSTLSSIKSEYPSIKLYTQDSPDFESLKTTYIVSQAKPAAIARPQTADDVQALVRTCVQNGLEFNVRTGGHNCVGRTMVDGALLIDMRDISGVTVSEDKKTAKIGGGVLAGGVLEALGEHGLITPCGSVGSVGYVGWSTNGGYGPFSTLYGMGLDQIVGAKLVNYQGELVEASDELLKGIRGAGNIFGVVVELTIKVFPLKEMLVGTLIYDSSDMQSVWTSLTDGIAGMTLPPALQIQFFAMDFPGMGKVLAAIVTWVSDDHEEGRKLIDQVASFGNCVVNMTEAKSASKYTQDNEKLLAFGVHGRSYTLSLKKWTPASLSTLAKYSHSVPGGSAMISIHSLRSPKPNEGSVFGAREDHHMVEIVSMTSDPALKDETASWGQGLLRELREQDAANILDSAYISLLDHADADLKKIYGSHLETLVSLKKKYDPENVFKHAAPRLSV</sequence>
<evidence type="ECO:0000313" key="6">
    <source>
        <dbReference type="EMBL" id="POS68579.1"/>
    </source>
</evidence>
<dbReference type="PROSITE" id="PS51387">
    <property type="entry name" value="FAD_PCMH"/>
    <property type="match status" value="1"/>
</dbReference>
<dbReference type="Pfam" id="PF01565">
    <property type="entry name" value="FAD_binding_4"/>
    <property type="match status" value="1"/>
</dbReference>
<dbReference type="GO" id="GO:0071949">
    <property type="term" value="F:FAD binding"/>
    <property type="evidence" value="ECO:0007669"/>
    <property type="project" value="InterPro"/>
</dbReference>
<keyword evidence="7" id="KW-1185">Reference proteome</keyword>
<comment type="caution">
    <text evidence="6">The sequence shown here is derived from an EMBL/GenBank/DDBJ whole genome shotgun (WGS) entry which is preliminary data.</text>
</comment>
<keyword evidence="4" id="KW-0560">Oxidoreductase</keyword>
<dbReference type="STRING" id="158607.A0A2P5HEB5"/>
<dbReference type="EMBL" id="MAVT02003915">
    <property type="protein sequence ID" value="POS68579.1"/>
    <property type="molecule type" value="Genomic_DNA"/>
</dbReference>
<keyword evidence="2" id="KW-0285">Flavoprotein</keyword>
<evidence type="ECO:0000259" key="5">
    <source>
        <dbReference type="PROSITE" id="PS51387"/>
    </source>
</evidence>
<keyword evidence="3" id="KW-0274">FAD</keyword>
<organism evidence="6 7">
    <name type="scientific">Diaporthe helianthi</name>
    <dbReference type="NCBI Taxonomy" id="158607"/>
    <lineage>
        <taxon>Eukaryota</taxon>
        <taxon>Fungi</taxon>
        <taxon>Dikarya</taxon>
        <taxon>Ascomycota</taxon>
        <taxon>Pezizomycotina</taxon>
        <taxon>Sordariomycetes</taxon>
        <taxon>Sordariomycetidae</taxon>
        <taxon>Diaporthales</taxon>
        <taxon>Diaporthaceae</taxon>
        <taxon>Diaporthe</taxon>
    </lineage>
</organism>
<evidence type="ECO:0000313" key="7">
    <source>
        <dbReference type="Proteomes" id="UP000094444"/>
    </source>
</evidence>
<dbReference type="Proteomes" id="UP000094444">
    <property type="component" value="Unassembled WGS sequence"/>
</dbReference>
<dbReference type="Gene3D" id="3.30.43.10">
    <property type="entry name" value="Uridine Diphospho-n-acetylenolpyruvylglucosamine Reductase, domain 2"/>
    <property type="match status" value="1"/>
</dbReference>
<dbReference type="AlphaFoldDB" id="A0A2P5HEB5"/>
<name>A0A2P5HEB5_DIAHE</name>
<dbReference type="PANTHER" id="PTHR42973:SF7">
    <property type="entry name" value="FAD-BINDING PCMH-TYPE DOMAIN-CONTAINING PROTEIN"/>
    <property type="match status" value="1"/>
</dbReference>
<dbReference type="InterPro" id="IPR016167">
    <property type="entry name" value="FAD-bd_PCMH_sub1"/>
</dbReference>
<dbReference type="Pfam" id="PF08031">
    <property type="entry name" value="BBE"/>
    <property type="match status" value="1"/>
</dbReference>
<comment type="similarity">
    <text evidence="1">Belongs to the oxygen-dependent FAD-linked oxidoreductase family.</text>
</comment>
<evidence type="ECO:0000256" key="1">
    <source>
        <dbReference type="ARBA" id="ARBA00005466"/>
    </source>
</evidence>
<feature type="domain" description="FAD-binding PCMH-type" evidence="5">
    <location>
        <begin position="40"/>
        <end position="206"/>
    </location>
</feature>